<dbReference type="PANTHER" id="PTHR13437">
    <property type="entry name" value="NUCLEOPORIN P58/P45 NUCLEOPORIN-LIKE PROTEIN 1"/>
    <property type="match status" value="1"/>
</dbReference>
<comment type="caution">
    <text evidence="2">The sequence shown here is derived from an EMBL/GenBank/DDBJ whole genome shotgun (WGS) entry which is preliminary data.</text>
</comment>
<feature type="compositionally biased region" description="Polar residues" evidence="1">
    <location>
        <begin position="520"/>
        <end position="531"/>
    </location>
</feature>
<evidence type="ECO:0000256" key="1">
    <source>
        <dbReference type="SAM" id="MobiDB-lite"/>
    </source>
</evidence>
<keyword evidence="3" id="KW-1185">Reference proteome</keyword>
<feature type="region of interest" description="Disordered" evidence="1">
    <location>
        <begin position="23"/>
        <end position="43"/>
    </location>
</feature>
<sequence length="568" mass="62655">MLGVNRGNSSSLDPDLRELARRLSFSDADSPSYGRGRSAMPRQAFFPRLQTIDENRDEPTAQAPAPLSPSTAPQSSPGAPAALYASPGGTTTAPAWPSQSQLQEAVAAPMTAQQLQDAHAAVRMLEQLRQAREYLQQRHQQALAAEAGLQQALAAEVAERLQSQVLMLYTVDGGAAGYETKWEELHPVSQGLLLQIEDKIREYRDDSKRLDQCNRLDGLSPFSFEFDAGRITQEAVSICTIMNRQKISTESLMTVIKEIMRSTDFAIRSYVKLRPRFVQLSAGAARHSLSSDAQTDFSQLLTMSPSFHCYSSSTRRPSSFVQHTVSRFEDNLGECCKWILELEQLVRMKDDKTFAETLESLSKVMSNIHDFLIHVASKAEHIHQSVETMKTRYLNDRRCRGDLSNPFVEANRREGAKEEAARRIMHPMLHLSSPGWQTTQVAVPMISSQLQQTSFPTAATPPSSYPTLPLPSVLPPSSMQTSPAPLTNPFSSPGSVFQSAPFGSFSTPVPGSTPAASLFGNGTPSFATSPSPHHPDSRGIDHMLYANWIHKTIWPLESEVTICVLEVQ</sequence>
<evidence type="ECO:0008006" key="4">
    <source>
        <dbReference type="Google" id="ProtNLM"/>
    </source>
</evidence>
<dbReference type="EMBL" id="JACEFO010001754">
    <property type="protein sequence ID" value="KAF8709883.1"/>
    <property type="molecule type" value="Genomic_DNA"/>
</dbReference>
<organism evidence="2 3">
    <name type="scientific">Digitaria exilis</name>
    <dbReference type="NCBI Taxonomy" id="1010633"/>
    <lineage>
        <taxon>Eukaryota</taxon>
        <taxon>Viridiplantae</taxon>
        <taxon>Streptophyta</taxon>
        <taxon>Embryophyta</taxon>
        <taxon>Tracheophyta</taxon>
        <taxon>Spermatophyta</taxon>
        <taxon>Magnoliopsida</taxon>
        <taxon>Liliopsida</taxon>
        <taxon>Poales</taxon>
        <taxon>Poaceae</taxon>
        <taxon>PACMAD clade</taxon>
        <taxon>Panicoideae</taxon>
        <taxon>Panicodae</taxon>
        <taxon>Paniceae</taxon>
        <taxon>Anthephorinae</taxon>
        <taxon>Digitaria</taxon>
    </lineage>
</organism>
<dbReference type="Proteomes" id="UP000636709">
    <property type="component" value="Unassembled WGS sequence"/>
</dbReference>
<feature type="compositionally biased region" description="Polar residues" evidence="1">
    <location>
        <begin position="88"/>
        <end position="99"/>
    </location>
</feature>
<dbReference type="GO" id="GO:0005643">
    <property type="term" value="C:nuclear pore"/>
    <property type="evidence" value="ECO:0007669"/>
    <property type="project" value="InterPro"/>
</dbReference>
<feature type="compositionally biased region" description="Polar residues" evidence="1">
    <location>
        <begin position="68"/>
        <end position="77"/>
    </location>
</feature>
<dbReference type="OrthoDB" id="2538017at2759"/>
<proteinExistence type="predicted"/>
<feature type="region of interest" description="Disordered" evidence="1">
    <location>
        <begin position="516"/>
        <end position="535"/>
    </location>
</feature>
<dbReference type="GO" id="GO:0008139">
    <property type="term" value="F:nuclear localization sequence binding"/>
    <property type="evidence" value="ECO:0007669"/>
    <property type="project" value="InterPro"/>
</dbReference>
<reference evidence="2" key="1">
    <citation type="submission" date="2020-07" db="EMBL/GenBank/DDBJ databases">
        <title>Genome sequence and genetic diversity analysis of an under-domesticated orphan crop, white fonio (Digitaria exilis).</title>
        <authorList>
            <person name="Bennetzen J.L."/>
            <person name="Chen S."/>
            <person name="Ma X."/>
            <person name="Wang X."/>
            <person name="Yssel A.E.J."/>
            <person name="Chaluvadi S.R."/>
            <person name="Johnson M."/>
            <person name="Gangashetty P."/>
            <person name="Hamidou F."/>
            <person name="Sanogo M.D."/>
            <person name="Zwaenepoel A."/>
            <person name="Wallace J."/>
            <person name="Van De Peer Y."/>
            <person name="Van Deynze A."/>
        </authorList>
    </citation>
    <scope>NUCLEOTIDE SEQUENCE</scope>
    <source>
        <tissue evidence="2">Leaves</tissue>
    </source>
</reference>
<dbReference type="AlphaFoldDB" id="A0A835C1G2"/>
<feature type="region of interest" description="Disordered" evidence="1">
    <location>
        <begin position="57"/>
        <end position="99"/>
    </location>
</feature>
<accession>A0A835C1G2</accession>
<gene>
    <name evidence="2" type="ORF">HU200_029597</name>
</gene>
<dbReference type="PANTHER" id="PTHR13437:SF6">
    <property type="entry name" value="DUF632 DOMAIN-CONTAINING PROTEIN"/>
    <property type="match status" value="1"/>
</dbReference>
<evidence type="ECO:0000313" key="3">
    <source>
        <dbReference type="Proteomes" id="UP000636709"/>
    </source>
</evidence>
<dbReference type="Gene3D" id="6.10.140.1350">
    <property type="match status" value="1"/>
</dbReference>
<dbReference type="GO" id="GO:0017056">
    <property type="term" value="F:structural constituent of nuclear pore"/>
    <property type="evidence" value="ECO:0007669"/>
    <property type="project" value="InterPro"/>
</dbReference>
<name>A0A835C1G2_9POAL</name>
<protein>
    <recommendedName>
        <fullName evidence="4">Nuclear pore complex protein NUP58</fullName>
    </recommendedName>
</protein>
<dbReference type="InterPro" id="IPR024882">
    <property type="entry name" value="NUP58/p45/49"/>
</dbReference>
<evidence type="ECO:0000313" key="2">
    <source>
        <dbReference type="EMBL" id="KAF8709883.1"/>
    </source>
</evidence>